<gene>
    <name evidence="5" type="ORF">SAMN04487963_0577</name>
</gene>
<accession>A0A1I4LNF8</accession>
<proteinExistence type="inferred from homology"/>
<dbReference type="InterPro" id="IPR001638">
    <property type="entry name" value="Solute-binding_3/MltF_N"/>
</dbReference>
<reference evidence="6" key="1">
    <citation type="submission" date="2016-10" db="EMBL/GenBank/DDBJ databases">
        <authorList>
            <person name="Varghese N."/>
            <person name="Submissions S."/>
        </authorList>
    </citation>
    <scope>NUCLEOTIDE SEQUENCE [LARGE SCALE GENOMIC DNA]</scope>
    <source>
        <strain evidence="6">CGMCC 1.7061</strain>
    </source>
</reference>
<keyword evidence="2 3" id="KW-0732">Signal</keyword>
<comment type="similarity">
    <text evidence="1">Belongs to the bacterial solute-binding protein 3 family.</text>
</comment>
<name>A0A1I4LNF8_9GAMM</name>
<dbReference type="SUPFAM" id="SSF53850">
    <property type="entry name" value="Periplasmic binding protein-like II"/>
    <property type="match status" value="1"/>
</dbReference>
<dbReference type="Pfam" id="PF00497">
    <property type="entry name" value="SBP_bac_3"/>
    <property type="match status" value="1"/>
</dbReference>
<dbReference type="PANTHER" id="PTHR35936:SF6">
    <property type="entry name" value="AMINO ACID ABC TRANSPORTER SUBSTRATE-BINDING PAAT FAMILY PROTEIN"/>
    <property type="match status" value="1"/>
</dbReference>
<keyword evidence="6" id="KW-1185">Reference proteome</keyword>
<feature type="chain" id="PRO_5011664764" evidence="3">
    <location>
        <begin position="35"/>
        <end position="279"/>
    </location>
</feature>
<evidence type="ECO:0000256" key="2">
    <source>
        <dbReference type="ARBA" id="ARBA00022729"/>
    </source>
</evidence>
<dbReference type="Proteomes" id="UP000198519">
    <property type="component" value="Unassembled WGS sequence"/>
</dbReference>
<evidence type="ECO:0000256" key="3">
    <source>
        <dbReference type="SAM" id="SignalP"/>
    </source>
</evidence>
<organism evidence="5 6">
    <name type="scientific">Marinobacter zhejiangensis</name>
    <dbReference type="NCBI Taxonomy" id="488535"/>
    <lineage>
        <taxon>Bacteria</taxon>
        <taxon>Pseudomonadati</taxon>
        <taxon>Pseudomonadota</taxon>
        <taxon>Gammaproteobacteria</taxon>
        <taxon>Pseudomonadales</taxon>
        <taxon>Marinobacteraceae</taxon>
        <taxon>Marinobacter</taxon>
    </lineage>
</organism>
<dbReference type="Gene3D" id="3.40.190.10">
    <property type="entry name" value="Periplasmic binding protein-like II"/>
    <property type="match status" value="2"/>
</dbReference>
<evidence type="ECO:0000256" key="1">
    <source>
        <dbReference type="ARBA" id="ARBA00010333"/>
    </source>
</evidence>
<evidence type="ECO:0000259" key="4">
    <source>
        <dbReference type="SMART" id="SM00062"/>
    </source>
</evidence>
<dbReference type="EMBL" id="FOUE01000001">
    <property type="protein sequence ID" value="SFL92638.1"/>
    <property type="molecule type" value="Genomic_DNA"/>
</dbReference>
<sequence length="279" mass="31491">MKAGFSKGFRWRRRLSWPALLIALMASLSGTVAATTVDTPLMMAPRTELTVAYVEFPPLEYITEDGEPAGEFVELTRKVAEEAGYDLKFIYLPISRTYFYLRNGMVDMWMGLTGIPALDGYVLESAVSPISATLSVWSTPQTPPVTRYESFHDKILILISGYTYGGLLYQLEADNDVSLTFAPNHLAALKMLERGRGHYLLDYQLPVREILKQEPFEGLREQPVRTRHTSWLFTRNNPDSSALRDAFDQAFRRLVARGEVPPEEGRVPDFSLPGLPVDH</sequence>
<feature type="domain" description="Solute-binding protein family 3/N-terminal" evidence="4">
    <location>
        <begin position="48"/>
        <end position="263"/>
    </location>
</feature>
<evidence type="ECO:0000313" key="6">
    <source>
        <dbReference type="Proteomes" id="UP000198519"/>
    </source>
</evidence>
<dbReference type="PANTHER" id="PTHR35936">
    <property type="entry name" value="MEMBRANE-BOUND LYTIC MUREIN TRANSGLYCOSYLASE F"/>
    <property type="match status" value="1"/>
</dbReference>
<feature type="signal peptide" evidence="3">
    <location>
        <begin position="1"/>
        <end position="34"/>
    </location>
</feature>
<dbReference type="AlphaFoldDB" id="A0A1I4LNF8"/>
<protein>
    <submittedName>
        <fullName evidence="5">Amino acid ABC transporter substrate-binding protein, PAAT family (TC 3.A.1.3.-)</fullName>
    </submittedName>
</protein>
<dbReference type="STRING" id="488535.SAMN04487963_0577"/>
<evidence type="ECO:0000313" key="5">
    <source>
        <dbReference type="EMBL" id="SFL92638.1"/>
    </source>
</evidence>
<dbReference type="SMART" id="SM00062">
    <property type="entry name" value="PBPb"/>
    <property type="match status" value="1"/>
</dbReference>